<proteinExistence type="predicted"/>
<sequence length="98" mass="10873">MDAFRYILVIMILQAVAMENIRNANKGYLVNAREIRVALSCNSITSKTARYEPSRLEPGRIIGWPIKPFPPLPNHEVHMGIPPSPCIGVISQPPPPNS</sequence>
<evidence type="ECO:0000313" key="2">
    <source>
        <dbReference type="EMBL" id="KAL3520956.1"/>
    </source>
</evidence>
<dbReference type="EMBL" id="JBJUIK010000008">
    <property type="protein sequence ID" value="KAL3520956.1"/>
    <property type="molecule type" value="Genomic_DNA"/>
</dbReference>
<evidence type="ECO:0000313" key="3">
    <source>
        <dbReference type="Proteomes" id="UP001630127"/>
    </source>
</evidence>
<keyword evidence="3" id="KW-1185">Reference proteome</keyword>
<gene>
    <name evidence="2" type="ORF">ACH5RR_019105</name>
</gene>
<dbReference type="AlphaFoldDB" id="A0ABD2ZNE4"/>
<comment type="caution">
    <text evidence="2">The sequence shown here is derived from an EMBL/GenBank/DDBJ whole genome shotgun (WGS) entry which is preliminary data.</text>
</comment>
<keyword evidence="1" id="KW-0732">Signal</keyword>
<feature type="chain" id="PRO_5044827576" evidence="1">
    <location>
        <begin position="19"/>
        <end position="98"/>
    </location>
</feature>
<name>A0ABD2ZNE4_9GENT</name>
<protein>
    <submittedName>
        <fullName evidence="2">Uncharacterized protein</fullName>
    </submittedName>
</protein>
<organism evidence="2 3">
    <name type="scientific">Cinchona calisaya</name>
    <dbReference type="NCBI Taxonomy" id="153742"/>
    <lineage>
        <taxon>Eukaryota</taxon>
        <taxon>Viridiplantae</taxon>
        <taxon>Streptophyta</taxon>
        <taxon>Embryophyta</taxon>
        <taxon>Tracheophyta</taxon>
        <taxon>Spermatophyta</taxon>
        <taxon>Magnoliopsida</taxon>
        <taxon>eudicotyledons</taxon>
        <taxon>Gunneridae</taxon>
        <taxon>Pentapetalae</taxon>
        <taxon>asterids</taxon>
        <taxon>lamiids</taxon>
        <taxon>Gentianales</taxon>
        <taxon>Rubiaceae</taxon>
        <taxon>Cinchonoideae</taxon>
        <taxon>Cinchoneae</taxon>
        <taxon>Cinchona</taxon>
    </lineage>
</organism>
<evidence type="ECO:0000256" key="1">
    <source>
        <dbReference type="SAM" id="SignalP"/>
    </source>
</evidence>
<reference evidence="2 3" key="1">
    <citation type="submission" date="2024-11" db="EMBL/GenBank/DDBJ databases">
        <title>A near-complete genome assembly of Cinchona calisaya.</title>
        <authorList>
            <person name="Lian D.C."/>
            <person name="Zhao X.W."/>
            <person name="Wei L."/>
        </authorList>
    </citation>
    <scope>NUCLEOTIDE SEQUENCE [LARGE SCALE GENOMIC DNA]</scope>
    <source>
        <tissue evidence="2">Nenye</tissue>
    </source>
</reference>
<dbReference type="Proteomes" id="UP001630127">
    <property type="component" value="Unassembled WGS sequence"/>
</dbReference>
<accession>A0ABD2ZNE4</accession>
<feature type="signal peptide" evidence="1">
    <location>
        <begin position="1"/>
        <end position="18"/>
    </location>
</feature>